<dbReference type="PANTHER" id="PTHR46608:SF3">
    <property type="entry name" value="T-CELL IMMUNOGLOBULIN AND MUCIN DOMAIN-CONTAINING PROTEIN 4"/>
    <property type="match status" value="1"/>
</dbReference>
<dbReference type="InterPro" id="IPR003961">
    <property type="entry name" value="FN3_dom"/>
</dbReference>
<dbReference type="InterPro" id="IPR036116">
    <property type="entry name" value="FN3_sf"/>
</dbReference>
<dbReference type="Gene3D" id="2.60.40.10">
    <property type="entry name" value="Immunoglobulins"/>
    <property type="match status" value="4"/>
</dbReference>
<dbReference type="InterPro" id="IPR003599">
    <property type="entry name" value="Ig_sub"/>
</dbReference>
<accession>A0ABV0YEC9</accession>
<gene>
    <name evidence="5" type="ORF">AMECASPLE_018758</name>
</gene>
<proteinExistence type="predicted"/>
<dbReference type="PANTHER" id="PTHR46608">
    <property type="entry name" value="T-CELL IMMUNOGLOBULIN AND MUCIN DOMAIN-CONTAINING PROTEIN 4"/>
    <property type="match status" value="1"/>
</dbReference>
<organism evidence="5 6">
    <name type="scientific">Ameca splendens</name>
    <dbReference type="NCBI Taxonomy" id="208324"/>
    <lineage>
        <taxon>Eukaryota</taxon>
        <taxon>Metazoa</taxon>
        <taxon>Chordata</taxon>
        <taxon>Craniata</taxon>
        <taxon>Vertebrata</taxon>
        <taxon>Euteleostomi</taxon>
        <taxon>Actinopterygii</taxon>
        <taxon>Neopterygii</taxon>
        <taxon>Teleostei</taxon>
        <taxon>Neoteleostei</taxon>
        <taxon>Acanthomorphata</taxon>
        <taxon>Ovalentaria</taxon>
        <taxon>Atherinomorphae</taxon>
        <taxon>Cyprinodontiformes</taxon>
        <taxon>Goodeidae</taxon>
        <taxon>Ameca</taxon>
    </lineage>
</organism>
<feature type="signal peptide" evidence="2">
    <location>
        <begin position="1"/>
        <end position="25"/>
    </location>
</feature>
<keyword evidence="1" id="KW-0393">Immunoglobulin domain</keyword>
<feature type="domain" description="Ig-like" evidence="3">
    <location>
        <begin position="34"/>
        <end position="116"/>
    </location>
</feature>
<dbReference type="PROSITE" id="PS50853">
    <property type="entry name" value="FN3"/>
    <property type="match status" value="3"/>
</dbReference>
<dbReference type="PROSITE" id="PS51257">
    <property type="entry name" value="PROKAR_LIPOPROTEIN"/>
    <property type="match status" value="1"/>
</dbReference>
<evidence type="ECO:0000256" key="1">
    <source>
        <dbReference type="ARBA" id="ARBA00023319"/>
    </source>
</evidence>
<evidence type="ECO:0000259" key="4">
    <source>
        <dbReference type="PROSITE" id="PS50853"/>
    </source>
</evidence>
<reference evidence="5 6" key="1">
    <citation type="submission" date="2021-06" db="EMBL/GenBank/DDBJ databases">
        <authorList>
            <person name="Palmer J.M."/>
        </authorList>
    </citation>
    <scope>NUCLEOTIDE SEQUENCE [LARGE SCALE GENOMIC DNA]</scope>
    <source>
        <strain evidence="5 6">AS_MEX2019</strain>
        <tissue evidence="5">Muscle</tissue>
    </source>
</reference>
<feature type="domain" description="Fibronectin type-III" evidence="4">
    <location>
        <begin position="136"/>
        <end position="230"/>
    </location>
</feature>
<name>A0ABV0YEC9_9TELE</name>
<keyword evidence="6" id="KW-1185">Reference proteome</keyword>
<dbReference type="PROSITE" id="PS50835">
    <property type="entry name" value="IG_LIKE"/>
    <property type="match status" value="1"/>
</dbReference>
<dbReference type="Pfam" id="PF00041">
    <property type="entry name" value="fn3"/>
    <property type="match status" value="3"/>
</dbReference>
<evidence type="ECO:0000256" key="2">
    <source>
        <dbReference type="SAM" id="SignalP"/>
    </source>
</evidence>
<dbReference type="EMBL" id="JAHRIP010029689">
    <property type="protein sequence ID" value="MEQ2292007.1"/>
    <property type="molecule type" value="Genomic_DNA"/>
</dbReference>
<evidence type="ECO:0000259" key="3">
    <source>
        <dbReference type="PROSITE" id="PS50835"/>
    </source>
</evidence>
<feature type="domain" description="Fibronectin type-III" evidence="4">
    <location>
        <begin position="359"/>
        <end position="455"/>
    </location>
</feature>
<feature type="domain" description="Fibronectin type-III" evidence="4">
    <location>
        <begin position="235"/>
        <end position="333"/>
    </location>
</feature>
<dbReference type="Proteomes" id="UP001469553">
    <property type="component" value="Unassembled WGS sequence"/>
</dbReference>
<dbReference type="InterPro" id="IPR013783">
    <property type="entry name" value="Ig-like_fold"/>
</dbReference>
<evidence type="ECO:0000313" key="6">
    <source>
        <dbReference type="Proteomes" id="UP001469553"/>
    </source>
</evidence>
<dbReference type="Pfam" id="PF07686">
    <property type="entry name" value="V-set"/>
    <property type="match status" value="1"/>
</dbReference>
<feature type="chain" id="PRO_5046513905" evidence="2">
    <location>
        <begin position="26"/>
        <end position="498"/>
    </location>
</feature>
<protein>
    <submittedName>
        <fullName evidence="5">Uncharacterized protein</fullName>
    </submittedName>
</protein>
<keyword evidence="2" id="KW-0732">Signal</keyword>
<dbReference type="InterPro" id="IPR007110">
    <property type="entry name" value="Ig-like_dom"/>
</dbReference>
<dbReference type="SMART" id="SM00409">
    <property type="entry name" value="IG"/>
    <property type="match status" value="1"/>
</dbReference>
<dbReference type="SUPFAM" id="SSF48726">
    <property type="entry name" value="Immunoglobulin"/>
    <property type="match status" value="1"/>
</dbReference>
<dbReference type="InterPro" id="IPR036179">
    <property type="entry name" value="Ig-like_dom_sf"/>
</dbReference>
<comment type="caution">
    <text evidence="5">The sequence shown here is derived from an EMBL/GenBank/DDBJ whole genome shotgun (WGS) entry which is preliminary data.</text>
</comment>
<evidence type="ECO:0000313" key="5">
    <source>
        <dbReference type="EMBL" id="MEQ2292007.1"/>
    </source>
</evidence>
<dbReference type="InterPro" id="IPR013106">
    <property type="entry name" value="Ig_V-set"/>
</dbReference>
<dbReference type="SUPFAM" id="SSF49265">
    <property type="entry name" value="Fibronectin type III"/>
    <property type="match status" value="2"/>
</dbReference>
<sequence length="498" mass="55127">MNHLGSRYSALYFHLLLCLLTGCASQYSVTTTVGADVSLMCTYAVSKYGRLPFCWARESTSLNGCNNQVIKSDGTQVLSSLSWRYSLMGNLGAGDASLTIRQVLESDSGKYICRVEIPGWFNDQKTENILNVYPGRPSQPNVEIRELKQRAVTVGWIPPFNGGRDITTYLVYFKRGGASWDTAVGTQVVLTQVTLVDLRPGMTYDLHMFAVNSVGTSDASNVLTFKTYEAAPEGPPLDMQLQALSSQSIRVTWKPPDSELRNGVLRSYNVNYRDYDSWVQTWQYLIVAATGDLESIILTNLKPSTRYEVFIQARTDAGPGPASNAHLCSTLKEETTAATKTTSSAATTRVRHTSLSPVPPDPPVVVLKEVINNTISLFWTPGFEGNSPITGFYLEYKAANASWDYNKTVVYSNANKTETTITEVNPSTYNIRMFAKNRFGASKASNVLTVTIEERGVASSSSSPGCVSLYAPRTRWDFMLICLVYLLWFFAQTVFSQF</sequence>
<dbReference type="SMART" id="SM00060">
    <property type="entry name" value="FN3"/>
    <property type="match status" value="3"/>
</dbReference>
<dbReference type="CDD" id="cd00063">
    <property type="entry name" value="FN3"/>
    <property type="match status" value="3"/>
</dbReference>